<accession>A0A5C6CJK5</accession>
<dbReference type="OrthoDB" id="286361at2"/>
<evidence type="ECO:0000256" key="1">
    <source>
        <dbReference type="SAM" id="MobiDB-lite"/>
    </source>
</evidence>
<proteinExistence type="predicted"/>
<sequence>MWRCEVRAFPLWWIGLLAVVVGISAGCDQGPLVVPVEGTVYYNDKPLPFGSVMFQPQMGQPAGARIAEDGTFKLSTFSEYDGAIVGQHKVKVSCYASQSPELAKKKTVGEQTLGPSLIPENYTYSDQSGLTADINSEGNEPIELRLTGPPIKVPR</sequence>
<feature type="compositionally biased region" description="Polar residues" evidence="1">
    <location>
        <begin position="122"/>
        <end position="138"/>
    </location>
</feature>
<keyword evidence="3" id="KW-1185">Reference proteome</keyword>
<protein>
    <recommendedName>
        <fullName evidence="4">Carboxypeptidase regulatory-like domain-containing protein</fullName>
    </recommendedName>
</protein>
<gene>
    <name evidence="2" type="ORF">Pla144_38390</name>
</gene>
<reference evidence="2 3" key="1">
    <citation type="submission" date="2019-02" db="EMBL/GenBank/DDBJ databases">
        <title>Deep-cultivation of Planctomycetes and their phenomic and genomic characterization uncovers novel biology.</title>
        <authorList>
            <person name="Wiegand S."/>
            <person name="Jogler M."/>
            <person name="Boedeker C."/>
            <person name="Pinto D."/>
            <person name="Vollmers J."/>
            <person name="Rivas-Marin E."/>
            <person name="Kohn T."/>
            <person name="Peeters S.H."/>
            <person name="Heuer A."/>
            <person name="Rast P."/>
            <person name="Oberbeckmann S."/>
            <person name="Bunk B."/>
            <person name="Jeske O."/>
            <person name="Meyerdierks A."/>
            <person name="Storesund J.E."/>
            <person name="Kallscheuer N."/>
            <person name="Luecker S."/>
            <person name="Lage O.M."/>
            <person name="Pohl T."/>
            <person name="Merkel B.J."/>
            <person name="Hornburger P."/>
            <person name="Mueller R.-W."/>
            <person name="Bruemmer F."/>
            <person name="Labrenz M."/>
            <person name="Spormann A.M."/>
            <person name="Op Den Camp H."/>
            <person name="Overmann J."/>
            <person name="Amann R."/>
            <person name="Jetten M.S.M."/>
            <person name="Mascher T."/>
            <person name="Medema M.H."/>
            <person name="Devos D.P."/>
            <person name="Kaster A.-K."/>
            <person name="Ovreas L."/>
            <person name="Rohde M."/>
            <person name="Galperin M.Y."/>
            <person name="Jogler C."/>
        </authorList>
    </citation>
    <scope>NUCLEOTIDE SEQUENCE [LARGE SCALE GENOMIC DNA]</scope>
    <source>
        <strain evidence="2 3">Pla144</strain>
    </source>
</reference>
<comment type="caution">
    <text evidence="2">The sequence shown here is derived from an EMBL/GenBank/DDBJ whole genome shotgun (WGS) entry which is preliminary data.</text>
</comment>
<dbReference type="PROSITE" id="PS51257">
    <property type="entry name" value="PROKAR_LIPOPROTEIN"/>
    <property type="match status" value="1"/>
</dbReference>
<dbReference type="RefSeq" id="WP_146452152.1">
    <property type="nucleotide sequence ID" value="NZ_SJPS01000006.1"/>
</dbReference>
<name>A0A5C6CJK5_9BACT</name>
<dbReference type="Proteomes" id="UP000318437">
    <property type="component" value="Unassembled WGS sequence"/>
</dbReference>
<feature type="region of interest" description="Disordered" evidence="1">
    <location>
        <begin position="116"/>
        <end position="155"/>
    </location>
</feature>
<evidence type="ECO:0000313" key="2">
    <source>
        <dbReference type="EMBL" id="TWU23664.1"/>
    </source>
</evidence>
<dbReference type="AlphaFoldDB" id="A0A5C6CJK5"/>
<evidence type="ECO:0000313" key="3">
    <source>
        <dbReference type="Proteomes" id="UP000318437"/>
    </source>
</evidence>
<evidence type="ECO:0008006" key="4">
    <source>
        <dbReference type="Google" id="ProtNLM"/>
    </source>
</evidence>
<organism evidence="2 3">
    <name type="scientific">Bythopirellula polymerisocia</name>
    <dbReference type="NCBI Taxonomy" id="2528003"/>
    <lineage>
        <taxon>Bacteria</taxon>
        <taxon>Pseudomonadati</taxon>
        <taxon>Planctomycetota</taxon>
        <taxon>Planctomycetia</taxon>
        <taxon>Pirellulales</taxon>
        <taxon>Lacipirellulaceae</taxon>
        <taxon>Bythopirellula</taxon>
    </lineage>
</organism>
<dbReference type="EMBL" id="SJPS01000006">
    <property type="protein sequence ID" value="TWU23664.1"/>
    <property type="molecule type" value="Genomic_DNA"/>
</dbReference>